<feature type="domain" description="RNA polymerase sigma-70 region 2" evidence="5">
    <location>
        <begin position="13"/>
        <end position="78"/>
    </location>
</feature>
<dbReference type="SUPFAM" id="SSF88946">
    <property type="entry name" value="Sigma2 domain of RNA polymerase sigma factors"/>
    <property type="match status" value="1"/>
</dbReference>
<keyword evidence="2" id="KW-0805">Transcription regulation</keyword>
<dbReference type="PANTHER" id="PTHR43133">
    <property type="entry name" value="RNA POLYMERASE ECF-TYPE SIGMA FACTO"/>
    <property type="match status" value="1"/>
</dbReference>
<dbReference type="EMBL" id="NRRE01000034">
    <property type="protein sequence ID" value="MBK1699145.1"/>
    <property type="molecule type" value="Genomic_DNA"/>
</dbReference>
<keyword evidence="8" id="KW-1185">Reference proteome</keyword>
<evidence type="ECO:0000259" key="5">
    <source>
        <dbReference type="Pfam" id="PF04542"/>
    </source>
</evidence>
<keyword evidence="3" id="KW-0731">Sigma factor</keyword>
<dbReference type="Proteomes" id="UP000778970">
    <property type="component" value="Unassembled WGS sequence"/>
</dbReference>
<dbReference type="GO" id="GO:0016987">
    <property type="term" value="F:sigma factor activity"/>
    <property type="evidence" value="ECO:0007669"/>
    <property type="project" value="UniProtKB-KW"/>
</dbReference>
<evidence type="ECO:0000256" key="1">
    <source>
        <dbReference type="ARBA" id="ARBA00010641"/>
    </source>
</evidence>
<dbReference type="GO" id="GO:0006352">
    <property type="term" value="P:DNA-templated transcription initiation"/>
    <property type="evidence" value="ECO:0007669"/>
    <property type="project" value="InterPro"/>
</dbReference>
<dbReference type="RefSeq" id="WP_027287146.1">
    <property type="nucleotide sequence ID" value="NZ_NRRE01000034.1"/>
</dbReference>
<dbReference type="InterPro" id="IPR013325">
    <property type="entry name" value="RNA_pol_sigma_r2"/>
</dbReference>
<dbReference type="InterPro" id="IPR013324">
    <property type="entry name" value="RNA_pol_sigma_r3/r4-like"/>
</dbReference>
<gene>
    <name evidence="7" type="ORF">CKO21_18020</name>
</gene>
<dbReference type="InterPro" id="IPR036388">
    <property type="entry name" value="WH-like_DNA-bd_sf"/>
</dbReference>
<dbReference type="Gene3D" id="1.10.10.10">
    <property type="entry name" value="Winged helix-like DNA-binding domain superfamily/Winged helix DNA-binding domain"/>
    <property type="match status" value="1"/>
</dbReference>
<dbReference type="SUPFAM" id="SSF88659">
    <property type="entry name" value="Sigma3 and sigma4 domains of RNA polymerase sigma factors"/>
    <property type="match status" value="1"/>
</dbReference>
<keyword evidence="4" id="KW-0804">Transcription</keyword>
<dbReference type="NCBIfam" id="TIGR02937">
    <property type="entry name" value="sigma70-ECF"/>
    <property type="match status" value="1"/>
</dbReference>
<comment type="similarity">
    <text evidence="1">Belongs to the sigma-70 factor family. ECF subfamily.</text>
</comment>
<organism evidence="7 8">
    <name type="scientific">Rhodovibrio salinarum</name>
    <dbReference type="NCBI Taxonomy" id="1087"/>
    <lineage>
        <taxon>Bacteria</taxon>
        <taxon>Pseudomonadati</taxon>
        <taxon>Pseudomonadota</taxon>
        <taxon>Alphaproteobacteria</taxon>
        <taxon>Rhodospirillales</taxon>
        <taxon>Rhodovibrionaceae</taxon>
        <taxon>Rhodovibrio</taxon>
    </lineage>
</organism>
<dbReference type="Gene3D" id="1.10.1740.10">
    <property type="match status" value="1"/>
</dbReference>
<sequence length="172" mass="19083">MGSSAQELAVEALYRQHQTALRRFLVRMLRCEETAAEVSQEAWLRLLRRTPGRPVEEPRAYLFQVAANAARDRMARERTHAGVVDGSPVPEAVACSEPDAETAALARERLLLLAEAVDALSPRCREVFLMSRLDGLANGEIAARLGISRNMVEKHIIRALVHCRRCLDAAGK</sequence>
<reference evidence="7" key="2">
    <citation type="journal article" date="2020" name="Microorganisms">
        <title>Osmotic Adaptation and Compatible Solute Biosynthesis of Phototrophic Bacteria as Revealed from Genome Analyses.</title>
        <authorList>
            <person name="Imhoff J.F."/>
            <person name="Rahn T."/>
            <person name="Kunzel S."/>
            <person name="Keller A."/>
            <person name="Neulinger S.C."/>
        </authorList>
    </citation>
    <scope>NUCLEOTIDE SEQUENCE</scope>
    <source>
        <strain evidence="7">DSM 9154</strain>
    </source>
</reference>
<dbReference type="Pfam" id="PF04542">
    <property type="entry name" value="Sigma70_r2"/>
    <property type="match status" value="1"/>
</dbReference>
<evidence type="ECO:0000256" key="2">
    <source>
        <dbReference type="ARBA" id="ARBA00023015"/>
    </source>
</evidence>
<dbReference type="PANTHER" id="PTHR43133:SF63">
    <property type="entry name" value="RNA POLYMERASE SIGMA FACTOR FECI-RELATED"/>
    <property type="match status" value="1"/>
</dbReference>
<proteinExistence type="inferred from homology"/>
<evidence type="ECO:0000259" key="6">
    <source>
        <dbReference type="Pfam" id="PF08281"/>
    </source>
</evidence>
<dbReference type="InterPro" id="IPR007627">
    <property type="entry name" value="RNA_pol_sigma70_r2"/>
</dbReference>
<reference evidence="7" key="1">
    <citation type="submission" date="2017-08" db="EMBL/GenBank/DDBJ databases">
        <authorList>
            <person name="Imhoff J.F."/>
            <person name="Rahn T."/>
            <person name="Kuenzel S."/>
            <person name="Neulinger S.C."/>
        </authorList>
    </citation>
    <scope>NUCLEOTIDE SEQUENCE</scope>
    <source>
        <strain evidence="7">DSM 9154</strain>
    </source>
</reference>
<evidence type="ECO:0000256" key="4">
    <source>
        <dbReference type="ARBA" id="ARBA00023163"/>
    </source>
</evidence>
<feature type="domain" description="RNA polymerase sigma factor 70 region 4 type 2" evidence="6">
    <location>
        <begin position="111"/>
        <end position="163"/>
    </location>
</feature>
<dbReference type="GO" id="GO:0003677">
    <property type="term" value="F:DNA binding"/>
    <property type="evidence" value="ECO:0007669"/>
    <property type="project" value="InterPro"/>
</dbReference>
<name>A0A934V289_9PROT</name>
<dbReference type="AlphaFoldDB" id="A0A934V289"/>
<accession>A0A934V289</accession>
<dbReference type="InterPro" id="IPR013249">
    <property type="entry name" value="RNA_pol_sigma70_r4_t2"/>
</dbReference>
<evidence type="ECO:0000313" key="8">
    <source>
        <dbReference type="Proteomes" id="UP000778970"/>
    </source>
</evidence>
<evidence type="ECO:0000256" key="3">
    <source>
        <dbReference type="ARBA" id="ARBA00023082"/>
    </source>
</evidence>
<dbReference type="InterPro" id="IPR039425">
    <property type="entry name" value="RNA_pol_sigma-70-like"/>
</dbReference>
<evidence type="ECO:0000313" key="7">
    <source>
        <dbReference type="EMBL" id="MBK1699145.1"/>
    </source>
</evidence>
<dbReference type="Pfam" id="PF08281">
    <property type="entry name" value="Sigma70_r4_2"/>
    <property type="match status" value="1"/>
</dbReference>
<comment type="caution">
    <text evidence="7">The sequence shown here is derived from an EMBL/GenBank/DDBJ whole genome shotgun (WGS) entry which is preliminary data.</text>
</comment>
<protein>
    <submittedName>
        <fullName evidence="7">RNA polymerase sigma factor</fullName>
    </submittedName>
</protein>
<dbReference type="InterPro" id="IPR014284">
    <property type="entry name" value="RNA_pol_sigma-70_dom"/>
</dbReference>